<dbReference type="InterPro" id="IPR040079">
    <property type="entry name" value="Glutathione_S-Trfase"/>
</dbReference>
<dbReference type="InterPro" id="IPR050802">
    <property type="entry name" value="EF-GSTs"/>
</dbReference>
<dbReference type="CDD" id="cd03044">
    <property type="entry name" value="GST_N_EF1Bgamma"/>
    <property type="match status" value="1"/>
</dbReference>
<dbReference type="SUPFAM" id="SSF52833">
    <property type="entry name" value="Thioredoxin-like"/>
    <property type="match status" value="1"/>
</dbReference>
<comment type="similarity">
    <text evidence="1">Belongs to the GST superfamily.</text>
</comment>
<evidence type="ECO:0000313" key="4">
    <source>
        <dbReference type="EMBL" id="CEM07457.1"/>
    </source>
</evidence>
<feature type="domain" description="GST C-terminal" evidence="3">
    <location>
        <begin position="84"/>
        <end position="210"/>
    </location>
</feature>
<proteinExistence type="inferred from homology"/>
<dbReference type="Pfam" id="PF00043">
    <property type="entry name" value="GST_C"/>
    <property type="match status" value="1"/>
</dbReference>
<dbReference type="FunFam" id="3.40.30.10:FF:000148">
    <property type="entry name" value="Elongation factor 1B gamma"/>
    <property type="match status" value="1"/>
</dbReference>
<dbReference type="GO" id="GO:0006414">
    <property type="term" value="P:translational elongation"/>
    <property type="evidence" value="ECO:0007669"/>
    <property type="project" value="TreeGrafter"/>
</dbReference>
<dbReference type="AlphaFoldDB" id="A0A0G4F5Z0"/>
<dbReference type="PhylomeDB" id="A0A0G4F5Z0"/>
<accession>A0A0G4F5Z0</accession>
<dbReference type="InterPro" id="IPR036282">
    <property type="entry name" value="Glutathione-S-Trfase_C_sf"/>
</dbReference>
<evidence type="ECO:0000256" key="1">
    <source>
        <dbReference type="RuleBase" id="RU003494"/>
    </source>
</evidence>
<name>A0A0G4F5Z0_9ALVE</name>
<evidence type="ECO:0008006" key="5">
    <source>
        <dbReference type="Google" id="ProtNLM"/>
    </source>
</evidence>
<evidence type="ECO:0000259" key="2">
    <source>
        <dbReference type="PROSITE" id="PS50404"/>
    </source>
</evidence>
<feature type="domain" description="GST N-terminal" evidence="2">
    <location>
        <begin position="1"/>
        <end position="79"/>
    </location>
</feature>
<sequence>MKLFAEKGSYRANKILVVAELAGLEIEVPSFVLGKDNRSDEFRKSNPSGRIPALITDKGTVFESNAIARFVARVRNDKALYGRTFQETGVVDSWIEFCTHELEVPLCAWVYPKQGLLEESPATRKNAMEEVGNALTDLDRHLRGREWVVGDSVTLADVCLAVSMSDAYRLVFDEAFLTPFPEVLRWLRKCFDLPAFQKVLGNLKLGVKETANSGSEAAG</sequence>
<reference evidence="4" key="1">
    <citation type="submission" date="2014-11" db="EMBL/GenBank/DDBJ databases">
        <authorList>
            <person name="Otto D Thomas"/>
            <person name="Naeem Raeece"/>
        </authorList>
    </citation>
    <scope>NUCLEOTIDE SEQUENCE</scope>
</reference>
<dbReference type="SFLD" id="SFLDS00019">
    <property type="entry name" value="Glutathione_Transferase_(cytos"/>
    <property type="match status" value="1"/>
</dbReference>
<dbReference type="PROSITE" id="PS50405">
    <property type="entry name" value="GST_CTER"/>
    <property type="match status" value="1"/>
</dbReference>
<dbReference type="InterPro" id="IPR036249">
    <property type="entry name" value="Thioredoxin-like_sf"/>
</dbReference>
<dbReference type="SFLD" id="SFLDG00358">
    <property type="entry name" value="Main_(cytGST)"/>
    <property type="match status" value="1"/>
</dbReference>
<dbReference type="PANTHER" id="PTHR43986">
    <property type="entry name" value="ELONGATION FACTOR 1-GAMMA"/>
    <property type="match status" value="1"/>
</dbReference>
<protein>
    <recommendedName>
        <fullName evidence="5">Glutathione transferase</fullName>
    </recommendedName>
</protein>
<evidence type="ECO:0000259" key="3">
    <source>
        <dbReference type="PROSITE" id="PS50405"/>
    </source>
</evidence>
<dbReference type="Gene3D" id="1.20.1050.10">
    <property type="match status" value="1"/>
</dbReference>
<dbReference type="Gene3D" id="3.40.30.10">
    <property type="entry name" value="Glutaredoxin"/>
    <property type="match status" value="1"/>
</dbReference>
<dbReference type="InterPro" id="IPR010987">
    <property type="entry name" value="Glutathione-S-Trfase_C-like"/>
</dbReference>
<dbReference type="PANTHER" id="PTHR43986:SF1">
    <property type="entry name" value="ELONGATION FACTOR 1-GAMMA"/>
    <property type="match status" value="1"/>
</dbReference>
<dbReference type="EMBL" id="CDMZ01000129">
    <property type="protein sequence ID" value="CEM07457.1"/>
    <property type="molecule type" value="Genomic_DNA"/>
</dbReference>
<dbReference type="Pfam" id="PF02798">
    <property type="entry name" value="GST_N"/>
    <property type="match status" value="1"/>
</dbReference>
<dbReference type="CDD" id="cd03181">
    <property type="entry name" value="GST_C_EF1Bgamma_like"/>
    <property type="match status" value="1"/>
</dbReference>
<dbReference type="InterPro" id="IPR004046">
    <property type="entry name" value="GST_C"/>
</dbReference>
<dbReference type="VEuPathDB" id="CryptoDB:Cvel_15240"/>
<dbReference type="FunFam" id="1.20.1050.10:FF:000006">
    <property type="entry name" value="Elongation factor 1 gamma"/>
    <property type="match status" value="1"/>
</dbReference>
<organism evidence="4">
    <name type="scientific">Chromera velia CCMP2878</name>
    <dbReference type="NCBI Taxonomy" id="1169474"/>
    <lineage>
        <taxon>Eukaryota</taxon>
        <taxon>Sar</taxon>
        <taxon>Alveolata</taxon>
        <taxon>Colpodellida</taxon>
        <taxon>Chromeraceae</taxon>
        <taxon>Chromera</taxon>
    </lineage>
</organism>
<dbReference type="GO" id="GO:0005634">
    <property type="term" value="C:nucleus"/>
    <property type="evidence" value="ECO:0007669"/>
    <property type="project" value="TreeGrafter"/>
</dbReference>
<dbReference type="GO" id="GO:0005737">
    <property type="term" value="C:cytoplasm"/>
    <property type="evidence" value="ECO:0007669"/>
    <property type="project" value="TreeGrafter"/>
</dbReference>
<dbReference type="SUPFAM" id="SSF47616">
    <property type="entry name" value="GST C-terminal domain-like"/>
    <property type="match status" value="1"/>
</dbReference>
<dbReference type="PROSITE" id="PS50404">
    <property type="entry name" value="GST_NTER"/>
    <property type="match status" value="1"/>
</dbReference>
<dbReference type="InterPro" id="IPR004045">
    <property type="entry name" value="Glutathione_S-Trfase_N"/>
</dbReference>
<gene>
    <name evidence="4" type="ORF">Cvel_15240</name>
</gene>